<keyword evidence="3" id="KW-1185">Reference proteome</keyword>
<feature type="region of interest" description="Disordered" evidence="1">
    <location>
        <begin position="1"/>
        <end position="48"/>
    </location>
</feature>
<dbReference type="GO" id="GO:0003677">
    <property type="term" value="F:DNA binding"/>
    <property type="evidence" value="ECO:0007669"/>
    <property type="project" value="TreeGrafter"/>
</dbReference>
<accession>A0A392PHC6</accession>
<reference evidence="2 3" key="1">
    <citation type="journal article" date="2018" name="Front. Plant Sci.">
        <title>Red Clover (Trifolium pratense) and Zigzag Clover (T. medium) - A Picture of Genomic Similarities and Differences.</title>
        <authorList>
            <person name="Dluhosova J."/>
            <person name="Istvanek J."/>
            <person name="Nedelnik J."/>
            <person name="Repkova J."/>
        </authorList>
    </citation>
    <scope>NUCLEOTIDE SEQUENCE [LARGE SCALE GENOMIC DNA]</scope>
    <source>
        <strain evidence="3">cv. 10/8</strain>
        <tissue evidence="2">Leaf</tissue>
    </source>
</reference>
<dbReference type="GO" id="GO:0005634">
    <property type="term" value="C:nucleus"/>
    <property type="evidence" value="ECO:0007669"/>
    <property type="project" value="TreeGrafter"/>
</dbReference>
<proteinExistence type="predicted"/>
<dbReference type="PANTHER" id="PTHR47658">
    <property type="entry name" value="HIGH MOBILITY GROUP B PROTEIN 12-RELATED"/>
    <property type="match status" value="1"/>
</dbReference>
<dbReference type="SUPFAM" id="SSF47095">
    <property type="entry name" value="HMG-box"/>
    <property type="match status" value="1"/>
</dbReference>
<evidence type="ECO:0000256" key="1">
    <source>
        <dbReference type="SAM" id="MobiDB-lite"/>
    </source>
</evidence>
<feature type="compositionally biased region" description="Polar residues" evidence="1">
    <location>
        <begin position="1"/>
        <end position="17"/>
    </location>
</feature>
<protein>
    <submittedName>
        <fullName evidence="2">HMG (High mobility group) box protein</fullName>
    </submittedName>
</protein>
<evidence type="ECO:0000313" key="3">
    <source>
        <dbReference type="Proteomes" id="UP000265520"/>
    </source>
</evidence>
<evidence type="ECO:0000313" key="2">
    <source>
        <dbReference type="EMBL" id="MCI11468.1"/>
    </source>
</evidence>
<comment type="caution">
    <text evidence="2">The sequence shown here is derived from an EMBL/GenBank/DDBJ whole genome shotgun (WGS) entry which is preliminary data.</text>
</comment>
<dbReference type="InterPro" id="IPR036910">
    <property type="entry name" value="HMG_box_dom_sf"/>
</dbReference>
<dbReference type="GO" id="GO:0010197">
    <property type="term" value="P:polar nucleus fusion"/>
    <property type="evidence" value="ECO:0007669"/>
    <property type="project" value="TreeGrafter"/>
</dbReference>
<dbReference type="EMBL" id="LXQA010080268">
    <property type="protein sequence ID" value="MCI11468.1"/>
    <property type="molecule type" value="Genomic_DNA"/>
</dbReference>
<dbReference type="PANTHER" id="PTHR47658:SF1">
    <property type="entry name" value="MEIOSIS INITIATOR PROTEIN"/>
    <property type="match status" value="1"/>
</dbReference>
<organism evidence="2 3">
    <name type="scientific">Trifolium medium</name>
    <dbReference type="NCBI Taxonomy" id="97028"/>
    <lineage>
        <taxon>Eukaryota</taxon>
        <taxon>Viridiplantae</taxon>
        <taxon>Streptophyta</taxon>
        <taxon>Embryophyta</taxon>
        <taxon>Tracheophyta</taxon>
        <taxon>Spermatophyta</taxon>
        <taxon>Magnoliopsida</taxon>
        <taxon>eudicotyledons</taxon>
        <taxon>Gunneridae</taxon>
        <taxon>Pentapetalae</taxon>
        <taxon>rosids</taxon>
        <taxon>fabids</taxon>
        <taxon>Fabales</taxon>
        <taxon>Fabaceae</taxon>
        <taxon>Papilionoideae</taxon>
        <taxon>50 kb inversion clade</taxon>
        <taxon>NPAAA clade</taxon>
        <taxon>Hologalegina</taxon>
        <taxon>IRL clade</taxon>
        <taxon>Trifolieae</taxon>
        <taxon>Trifolium</taxon>
    </lineage>
</organism>
<sequence length="125" mass="14377">MPNTNDVQGDPCSSASIHLTDVERNKHTKSKSKEHRTKRVKVEKDPNMLEHPPTSFVLLFDQDSENNVNIMAVNAWKSLSNEDKMHYLRKAAKRKAKVDHFALITIFTAIEILVDHAHFLHCYIV</sequence>
<dbReference type="Proteomes" id="UP000265520">
    <property type="component" value="Unassembled WGS sequence"/>
</dbReference>
<name>A0A392PHC6_9FABA</name>
<feature type="compositionally biased region" description="Basic residues" evidence="1">
    <location>
        <begin position="26"/>
        <end position="39"/>
    </location>
</feature>
<dbReference type="AlphaFoldDB" id="A0A392PHC6"/>